<feature type="domain" description="DUF2249" evidence="2">
    <location>
        <begin position="203"/>
        <end position="266"/>
    </location>
</feature>
<dbReference type="InterPro" id="IPR015077">
    <property type="entry name" value="DUF1858"/>
</dbReference>
<name>A0A5C8J5N5_9BACT</name>
<proteinExistence type="predicted"/>
<evidence type="ECO:0000259" key="1">
    <source>
        <dbReference type="Pfam" id="PF08984"/>
    </source>
</evidence>
<dbReference type="RefSeq" id="WP_147923457.1">
    <property type="nucleotide sequence ID" value="NZ_VRTY01000097.1"/>
</dbReference>
<keyword evidence="4" id="KW-1185">Reference proteome</keyword>
<dbReference type="Proteomes" id="UP000321926">
    <property type="component" value="Unassembled WGS sequence"/>
</dbReference>
<feature type="domain" description="DUF1858" evidence="1">
    <location>
        <begin position="4"/>
        <end position="62"/>
    </location>
</feature>
<dbReference type="SUPFAM" id="SSF140683">
    <property type="entry name" value="SP0561-like"/>
    <property type="match status" value="1"/>
</dbReference>
<organism evidence="3 4">
    <name type="scientific">Pontibacter qinzhouensis</name>
    <dbReference type="NCBI Taxonomy" id="2603253"/>
    <lineage>
        <taxon>Bacteria</taxon>
        <taxon>Pseudomonadati</taxon>
        <taxon>Bacteroidota</taxon>
        <taxon>Cytophagia</taxon>
        <taxon>Cytophagales</taxon>
        <taxon>Hymenobacteraceae</taxon>
        <taxon>Pontibacter</taxon>
    </lineage>
</organism>
<evidence type="ECO:0000313" key="3">
    <source>
        <dbReference type="EMBL" id="TXK32812.1"/>
    </source>
</evidence>
<gene>
    <name evidence="3" type="ORF">FVR03_19550</name>
</gene>
<dbReference type="Pfam" id="PF10006">
    <property type="entry name" value="DUF2249"/>
    <property type="match status" value="2"/>
</dbReference>
<dbReference type="InterPro" id="IPR018720">
    <property type="entry name" value="DUF2249"/>
</dbReference>
<dbReference type="Gene3D" id="1.10.3910.10">
    <property type="entry name" value="SP0561-like"/>
    <property type="match status" value="1"/>
</dbReference>
<reference evidence="3 4" key="1">
    <citation type="submission" date="2019-08" db="EMBL/GenBank/DDBJ databases">
        <authorList>
            <person name="Shi S."/>
        </authorList>
    </citation>
    <scope>NUCLEOTIDE SEQUENCE [LARGE SCALE GENOMIC DNA]</scope>
    <source>
        <strain evidence="3 4">GY10130</strain>
    </source>
</reference>
<dbReference type="AlphaFoldDB" id="A0A5C8J5N5"/>
<accession>A0A5C8J5N5</accession>
<dbReference type="EMBL" id="VRTY01000097">
    <property type="protein sequence ID" value="TXK32812.1"/>
    <property type="molecule type" value="Genomic_DNA"/>
</dbReference>
<dbReference type="InterPro" id="IPR038062">
    <property type="entry name" value="ScdA-like_N_sf"/>
</dbReference>
<feature type="domain" description="DUF2249" evidence="2">
    <location>
        <begin position="103"/>
        <end position="165"/>
    </location>
</feature>
<evidence type="ECO:0000313" key="4">
    <source>
        <dbReference type="Proteomes" id="UP000321926"/>
    </source>
</evidence>
<dbReference type="OrthoDB" id="128918at2"/>
<sequence length="268" mass="29844">MQIAATTRISTLIKENPAAIDAIASISSHFEKLRNPFLRKVLASRVTIADAARIGGCRVEQFYEKLVPLGFTVGSATAPAFAKPKPVATAPEPVELPENGLVELDVRVDIAAGNDPFRKIMKAVEELEEEHTLVLINTFEPTPLLTILQKRGFNYHVVEKEEKLVYTYFWHKTALAAAPETSAPLNTSFDIIQTSFADNIRQVDVRHLEMPQPMVTILSELATLPAGTALHVKHRRVPQYLLPQLQERGFLIAIKEVSPSETDLLIYR</sequence>
<evidence type="ECO:0000259" key="2">
    <source>
        <dbReference type="Pfam" id="PF10006"/>
    </source>
</evidence>
<dbReference type="Pfam" id="PF08984">
    <property type="entry name" value="DUF1858"/>
    <property type="match status" value="1"/>
</dbReference>
<comment type="caution">
    <text evidence="3">The sequence shown here is derived from an EMBL/GenBank/DDBJ whole genome shotgun (WGS) entry which is preliminary data.</text>
</comment>
<protein>
    <submittedName>
        <fullName evidence="3">DUF2249 domain-containing protein</fullName>
    </submittedName>
</protein>